<gene>
    <name evidence="2" type="ORF">P171DRAFT_448759</name>
</gene>
<dbReference type="Proteomes" id="UP000799764">
    <property type="component" value="Unassembled WGS sequence"/>
</dbReference>
<dbReference type="AlphaFoldDB" id="A0A9P4P7B6"/>
<proteinExistence type="predicted"/>
<feature type="region of interest" description="Disordered" evidence="1">
    <location>
        <begin position="1"/>
        <end position="31"/>
    </location>
</feature>
<evidence type="ECO:0000313" key="3">
    <source>
        <dbReference type="Proteomes" id="UP000799764"/>
    </source>
</evidence>
<evidence type="ECO:0000256" key="1">
    <source>
        <dbReference type="SAM" id="MobiDB-lite"/>
    </source>
</evidence>
<evidence type="ECO:0000313" key="2">
    <source>
        <dbReference type="EMBL" id="KAF2438662.1"/>
    </source>
</evidence>
<comment type="caution">
    <text evidence="2">The sequence shown here is derived from an EMBL/GenBank/DDBJ whole genome shotgun (WGS) entry which is preliminary data.</text>
</comment>
<keyword evidence="3" id="KW-1185">Reference proteome</keyword>
<feature type="compositionally biased region" description="Gly residues" evidence="1">
    <location>
        <begin position="1"/>
        <end position="13"/>
    </location>
</feature>
<dbReference type="EMBL" id="MU001511">
    <property type="protein sequence ID" value="KAF2438662.1"/>
    <property type="molecule type" value="Genomic_DNA"/>
</dbReference>
<sequence length="230" mass="24069">MDGAGTVGGGGALRDGVGHQRRHGPVAEGVESRRGPVPWAVACAAGGYVRQRCAACTPSSPPLPAGSVSASREETGAGVPQTTTSCTALWRRRDYEDRWAARSVGCMRGGGGGGGGGVLHSAPSPRDRGGGSFPIISSPSCVPACPGCRTGHIMCTAHPRMAPEPHVEPALHITIVPSWHRNTLARHGDKVSPVAARAGVARHSAVQHRGPSLWDRRLAVWQSWKLRRQN</sequence>
<name>A0A9P4P7B6_9PLEO</name>
<accession>A0A9P4P7B6</accession>
<reference evidence="2" key="1">
    <citation type="journal article" date="2020" name="Stud. Mycol.">
        <title>101 Dothideomycetes genomes: a test case for predicting lifestyles and emergence of pathogens.</title>
        <authorList>
            <person name="Haridas S."/>
            <person name="Albert R."/>
            <person name="Binder M."/>
            <person name="Bloem J."/>
            <person name="Labutti K."/>
            <person name="Salamov A."/>
            <person name="Andreopoulos B."/>
            <person name="Baker S."/>
            <person name="Barry K."/>
            <person name="Bills G."/>
            <person name="Bluhm B."/>
            <person name="Cannon C."/>
            <person name="Castanera R."/>
            <person name="Culley D."/>
            <person name="Daum C."/>
            <person name="Ezra D."/>
            <person name="Gonzalez J."/>
            <person name="Henrissat B."/>
            <person name="Kuo A."/>
            <person name="Liang C."/>
            <person name="Lipzen A."/>
            <person name="Lutzoni F."/>
            <person name="Magnuson J."/>
            <person name="Mondo S."/>
            <person name="Nolan M."/>
            <person name="Ohm R."/>
            <person name="Pangilinan J."/>
            <person name="Park H.-J."/>
            <person name="Ramirez L."/>
            <person name="Alfaro M."/>
            <person name="Sun H."/>
            <person name="Tritt A."/>
            <person name="Yoshinaga Y."/>
            <person name="Zwiers L.-H."/>
            <person name="Turgeon B."/>
            <person name="Goodwin S."/>
            <person name="Spatafora J."/>
            <person name="Crous P."/>
            <person name="Grigoriev I."/>
        </authorList>
    </citation>
    <scope>NUCLEOTIDE SEQUENCE</scope>
    <source>
        <strain evidence="2">CBS 690.94</strain>
    </source>
</reference>
<feature type="region of interest" description="Disordered" evidence="1">
    <location>
        <begin position="60"/>
        <end position="82"/>
    </location>
</feature>
<protein>
    <submittedName>
        <fullName evidence="2">Uncharacterized protein</fullName>
    </submittedName>
</protein>
<organism evidence="2 3">
    <name type="scientific">Karstenula rhodostoma CBS 690.94</name>
    <dbReference type="NCBI Taxonomy" id="1392251"/>
    <lineage>
        <taxon>Eukaryota</taxon>
        <taxon>Fungi</taxon>
        <taxon>Dikarya</taxon>
        <taxon>Ascomycota</taxon>
        <taxon>Pezizomycotina</taxon>
        <taxon>Dothideomycetes</taxon>
        <taxon>Pleosporomycetidae</taxon>
        <taxon>Pleosporales</taxon>
        <taxon>Massarineae</taxon>
        <taxon>Didymosphaeriaceae</taxon>
        <taxon>Karstenula</taxon>
    </lineage>
</organism>